<gene>
    <name evidence="1" type="ORF">MMF94_07510</name>
</gene>
<proteinExistence type="predicted"/>
<sequence length="85" mass="8648">MASPSARAGDGITESTLALLHETAQAGRAVGVLLREPRSAPPDDPFSAGPGRGTTASLLAGLITASRATVIDRRVIADRTPGERA</sequence>
<dbReference type="EMBL" id="JAKXMK010000006">
    <property type="protein sequence ID" value="MCH6165524.1"/>
    <property type="molecule type" value="Genomic_DNA"/>
</dbReference>
<protein>
    <submittedName>
        <fullName evidence="1">Uncharacterized protein</fullName>
    </submittedName>
</protein>
<evidence type="ECO:0000313" key="2">
    <source>
        <dbReference type="Proteomes" id="UP001299970"/>
    </source>
</evidence>
<accession>A0ABS9TAF1</accession>
<dbReference type="RefSeq" id="WP_241035558.1">
    <property type="nucleotide sequence ID" value="NZ_BAAAJF010000024.1"/>
</dbReference>
<reference evidence="1 2" key="1">
    <citation type="submission" date="2022-03" db="EMBL/GenBank/DDBJ databases">
        <title>Pseudonocardia alaer sp. nov., a novel actinomycete isolated from reed forest soil.</title>
        <authorList>
            <person name="Wang L."/>
        </authorList>
    </citation>
    <scope>NUCLEOTIDE SEQUENCE [LARGE SCALE GENOMIC DNA]</scope>
    <source>
        <strain evidence="1 2">Y-16303</strain>
    </source>
</reference>
<comment type="caution">
    <text evidence="1">The sequence shown here is derived from an EMBL/GenBank/DDBJ whole genome shotgun (WGS) entry which is preliminary data.</text>
</comment>
<keyword evidence="2" id="KW-1185">Reference proteome</keyword>
<evidence type="ECO:0000313" key="1">
    <source>
        <dbReference type="EMBL" id="MCH6165524.1"/>
    </source>
</evidence>
<dbReference type="Proteomes" id="UP001299970">
    <property type="component" value="Unassembled WGS sequence"/>
</dbReference>
<name>A0ABS9TAF1_9PSEU</name>
<organism evidence="1 2">
    <name type="scientific">Pseudonocardia alaniniphila</name>
    <dbReference type="NCBI Taxonomy" id="75291"/>
    <lineage>
        <taxon>Bacteria</taxon>
        <taxon>Bacillati</taxon>
        <taxon>Actinomycetota</taxon>
        <taxon>Actinomycetes</taxon>
        <taxon>Pseudonocardiales</taxon>
        <taxon>Pseudonocardiaceae</taxon>
        <taxon>Pseudonocardia</taxon>
    </lineage>
</organism>